<dbReference type="PANTHER" id="PTHR30203:SF29">
    <property type="entry name" value="PROTEIN CYAE"/>
    <property type="match status" value="1"/>
</dbReference>
<accession>A0A7W4JPN8</accession>
<evidence type="ECO:0000256" key="4">
    <source>
        <dbReference type="SAM" id="SignalP"/>
    </source>
</evidence>
<dbReference type="AlphaFoldDB" id="A0A7W4JPN8"/>
<comment type="caution">
    <text evidence="5">The sequence shown here is derived from an EMBL/GenBank/DDBJ whole genome shotgun (WGS) entry which is preliminary data.</text>
</comment>
<dbReference type="Gene3D" id="1.20.1600.10">
    <property type="entry name" value="Outer membrane efflux proteins (OEP)"/>
    <property type="match status" value="1"/>
</dbReference>
<feature type="region of interest" description="Disordered" evidence="3">
    <location>
        <begin position="27"/>
        <end position="49"/>
    </location>
</feature>
<keyword evidence="2" id="KW-0472">Membrane</keyword>
<evidence type="ECO:0000256" key="2">
    <source>
        <dbReference type="PIRNR" id="PIRNR001892"/>
    </source>
</evidence>
<dbReference type="PIRSF" id="PIRSF001892">
    <property type="entry name" value="CyaE"/>
    <property type="match status" value="1"/>
</dbReference>
<dbReference type="RefSeq" id="WP_183117816.1">
    <property type="nucleotide sequence ID" value="NZ_JABEQF010000001.1"/>
</dbReference>
<dbReference type="GO" id="GO:0031640">
    <property type="term" value="P:killing of cells of another organism"/>
    <property type="evidence" value="ECO:0007669"/>
    <property type="project" value="UniProtKB-KW"/>
</dbReference>
<keyword evidence="2" id="KW-0354">Hemolysis</keyword>
<dbReference type="PROSITE" id="PS51257">
    <property type="entry name" value="PROKAR_LIPOPROTEIN"/>
    <property type="match status" value="1"/>
</dbReference>
<comment type="similarity">
    <text evidence="1 2">Belongs to the outer membrane factor (OMF) (TC 1.B.17) family.</text>
</comment>
<reference evidence="5 6" key="1">
    <citation type="submission" date="2020-04" db="EMBL/GenBank/DDBJ databases">
        <title>Description of novel Gluconacetobacter.</title>
        <authorList>
            <person name="Sombolestani A."/>
        </authorList>
    </citation>
    <scope>NUCLEOTIDE SEQUENCE [LARGE SCALE GENOMIC DNA]</scope>
    <source>
        <strain evidence="5 6">LMG 21311</strain>
    </source>
</reference>
<dbReference type="InterPro" id="IPR028351">
    <property type="entry name" value="CyaE"/>
</dbReference>
<dbReference type="GO" id="GO:0009279">
    <property type="term" value="C:cell outer membrane"/>
    <property type="evidence" value="ECO:0007669"/>
    <property type="project" value="UniProtKB-SubCell"/>
</dbReference>
<gene>
    <name evidence="5" type="ORF">HLH34_01550</name>
</gene>
<protein>
    <recommendedName>
        <fullName evidence="2">Protein CyaE</fullName>
    </recommendedName>
</protein>
<keyword evidence="2" id="KW-0204">Cytolysis</keyword>
<dbReference type="SUPFAM" id="SSF56954">
    <property type="entry name" value="Outer membrane efflux proteins (OEP)"/>
    <property type="match status" value="1"/>
</dbReference>
<feature type="signal peptide" evidence="4">
    <location>
        <begin position="1"/>
        <end position="22"/>
    </location>
</feature>
<dbReference type="Pfam" id="PF02321">
    <property type="entry name" value="OEP"/>
    <property type="match status" value="2"/>
</dbReference>
<name>A0A7W4JPN8_9PROT</name>
<dbReference type="EMBL" id="JABEQF010000001">
    <property type="protein sequence ID" value="MBB2188649.1"/>
    <property type="molecule type" value="Genomic_DNA"/>
</dbReference>
<keyword evidence="6" id="KW-1185">Reference proteome</keyword>
<dbReference type="InterPro" id="IPR003423">
    <property type="entry name" value="OMP_efflux"/>
</dbReference>
<keyword evidence="2" id="KW-0998">Cell outer membrane</keyword>
<comment type="subcellular location">
    <subcellularLocation>
        <location evidence="2">Cell outer membrane</location>
        <topology evidence="2">Peripheral membrane protein</topology>
    </subcellularLocation>
</comment>
<evidence type="ECO:0000313" key="5">
    <source>
        <dbReference type="EMBL" id="MBB2188649.1"/>
    </source>
</evidence>
<proteinExistence type="inferred from homology"/>
<feature type="chain" id="PRO_5031363723" description="Protein CyaE" evidence="4">
    <location>
        <begin position="23"/>
        <end position="522"/>
    </location>
</feature>
<dbReference type="PANTHER" id="PTHR30203">
    <property type="entry name" value="OUTER MEMBRANE CATION EFFLUX PROTEIN"/>
    <property type="match status" value="1"/>
</dbReference>
<evidence type="ECO:0000256" key="3">
    <source>
        <dbReference type="SAM" id="MobiDB-lite"/>
    </source>
</evidence>
<evidence type="ECO:0000256" key="1">
    <source>
        <dbReference type="ARBA" id="ARBA00007613"/>
    </source>
</evidence>
<dbReference type="InterPro" id="IPR010131">
    <property type="entry name" value="MdtP/NodT-like"/>
</dbReference>
<comment type="function">
    <text evidence="2">CyaE is necessary for transport of calmodulin-sensitive adenylate cyclase-hemolysin (cyclolysin).</text>
</comment>
<dbReference type="Proteomes" id="UP000555756">
    <property type="component" value="Unassembled WGS sequence"/>
</dbReference>
<evidence type="ECO:0000313" key="6">
    <source>
        <dbReference type="Proteomes" id="UP000555756"/>
    </source>
</evidence>
<keyword evidence="2" id="KW-0813">Transport</keyword>
<organism evidence="5 6">
    <name type="scientific">Gluconacetobacter azotocaptans</name>
    <dbReference type="NCBI Taxonomy" id="142834"/>
    <lineage>
        <taxon>Bacteria</taxon>
        <taxon>Pseudomonadati</taxon>
        <taxon>Pseudomonadota</taxon>
        <taxon>Alphaproteobacteria</taxon>
        <taxon>Acetobacterales</taxon>
        <taxon>Acetobacteraceae</taxon>
        <taxon>Gluconacetobacter</taxon>
    </lineage>
</organism>
<keyword evidence="4" id="KW-0732">Signal</keyword>
<dbReference type="GO" id="GO:0015562">
    <property type="term" value="F:efflux transmembrane transporter activity"/>
    <property type="evidence" value="ECO:0007669"/>
    <property type="project" value="InterPro"/>
</dbReference>
<sequence>MRRGVPSPTSALAAMLAVGLLAGGCASSTSTSTPEAPAPAWPSLANPVRRDMGDGVRVGTGHAAPRQEDRPVIAGRVYDLTDLIDLAEATNPRTRGAWNRARNAAQGIGLARALYLPHLALSVMAGYQTAAVPLPAYLTAGQGWFTLQTAEIIPMLTVNWLLFDFGKRDAEMEVARQLAFASDAGFTGEHQRLMFDVCRTYFQLSAARERTRAAGQALADATIVETAARARRGQGIATSIEVAQAVQATAQARFALVGAQGQESTAYTDLLHAAGLPYDTMIAVRDAADRPLPSGADQNLDRLVQKAVATRPDVQASLASVRASQARVRSAQADFRPRIFMTGNVAGNIGWFSARLHGNAANALAAQGLSPSVPDYTMSQPMAGVMMGLSVPLYDGGMRRSQLASARAQADSAAADLEQMRQNAAQEVVGSYNALRTGLAAFRAAEALLRAATVTHDAALDAYRHGLGTMQDVAMATIGLETARQDRADSHAAALTAAAALAFATGALGSASAAPLAPDPAP</sequence>